<evidence type="ECO:0000256" key="2">
    <source>
        <dbReference type="ARBA" id="ARBA00023125"/>
    </source>
</evidence>
<dbReference type="Gene3D" id="2.60.120.10">
    <property type="entry name" value="Jelly Rolls"/>
    <property type="match status" value="1"/>
</dbReference>
<organism evidence="5 6">
    <name type="scientific">Roseburia inulinivorans</name>
    <dbReference type="NCBI Taxonomy" id="360807"/>
    <lineage>
        <taxon>Bacteria</taxon>
        <taxon>Bacillati</taxon>
        <taxon>Bacillota</taxon>
        <taxon>Clostridia</taxon>
        <taxon>Lachnospirales</taxon>
        <taxon>Lachnospiraceae</taxon>
        <taxon>Roseburia</taxon>
    </lineage>
</organism>
<dbReference type="PANTHER" id="PTHR43280:SF28">
    <property type="entry name" value="HTH-TYPE TRANSCRIPTIONAL ACTIVATOR RHAS"/>
    <property type="match status" value="1"/>
</dbReference>
<protein>
    <submittedName>
        <fullName evidence="5">AraC family transcriptional regulator</fullName>
    </submittedName>
</protein>
<keyword evidence="3" id="KW-0804">Transcription</keyword>
<dbReference type="Pfam" id="PF12833">
    <property type="entry name" value="HTH_18"/>
    <property type="match status" value="1"/>
</dbReference>
<sequence length="294" mass="34354">MNILEYENYQEKISHGNPLFPYITYLCSIPLDFSYVPIHWHDEMELIYIKKGHGIITVDFTQYQVSAGTLALIIPGQLHSIEQYENESMEYENIIFHPQILLSKQTDTCSTDYFSPLMDGTLTVPVLYQPGDPYYGEISACVDANDEISKTNPPAYQLFIKSQLFMLFYTLFNKCSSRNAQKKDYKSLEKMKLILKFVENNYMEKITIEDVAKEVSLSQSHFMKYFKNTMGTSFIDYLNEYRLTMASRLLISSDSSVLDIAAEVGFDNLSYFNRSFKKRFQQTPREYRKRYAQP</sequence>
<dbReference type="PROSITE" id="PS00041">
    <property type="entry name" value="HTH_ARAC_FAMILY_1"/>
    <property type="match status" value="1"/>
</dbReference>
<evidence type="ECO:0000259" key="4">
    <source>
        <dbReference type="PROSITE" id="PS01124"/>
    </source>
</evidence>
<evidence type="ECO:0000256" key="1">
    <source>
        <dbReference type="ARBA" id="ARBA00023015"/>
    </source>
</evidence>
<dbReference type="InterPro" id="IPR003313">
    <property type="entry name" value="AraC-bd"/>
</dbReference>
<gene>
    <name evidence="5" type="ORF">DW914_06980</name>
</gene>
<dbReference type="RefSeq" id="WP_118580909.1">
    <property type="nucleotide sequence ID" value="NZ_CABJFX010000009.1"/>
</dbReference>
<feature type="domain" description="HTH araC/xylS-type" evidence="4">
    <location>
        <begin position="192"/>
        <end position="290"/>
    </location>
</feature>
<dbReference type="InterPro" id="IPR037923">
    <property type="entry name" value="HTH-like"/>
</dbReference>
<keyword evidence="1" id="KW-0805">Transcription regulation</keyword>
<dbReference type="PRINTS" id="PR00032">
    <property type="entry name" value="HTHARAC"/>
</dbReference>
<dbReference type="SMART" id="SM00342">
    <property type="entry name" value="HTH_ARAC"/>
    <property type="match status" value="1"/>
</dbReference>
<dbReference type="SUPFAM" id="SSF51215">
    <property type="entry name" value="Regulatory protein AraC"/>
    <property type="match status" value="1"/>
</dbReference>
<dbReference type="InterPro" id="IPR014710">
    <property type="entry name" value="RmlC-like_jellyroll"/>
</dbReference>
<dbReference type="SUPFAM" id="SSF46689">
    <property type="entry name" value="Homeodomain-like"/>
    <property type="match status" value="2"/>
</dbReference>
<dbReference type="Proteomes" id="UP000283492">
    <property type="component" value="Unassembled WGS sequence"/>
</dbReference>
<evidence type="ECO:0000313" key="5">
    <source>
        <dbReference type="EMBL" id="RHA89717.1"/>
    </source>
</evidence>
<dbReference type="InterPro" id="IPR018060">
    <property type="entry name" value="HTH_AraC"/>
</dbReference>
<dbReference type="Pfam" id="PF02311">
    <property type="entry name" value="AraC_binding"/>
    <property type="match status" value="1"/>
</dbReference>
<comment type="caution">
    <text evidence="5">The sequence shown here is derived from an EMBL/GenBank/DDBJ whole genome shotgun (WGS) entry which is preliminary data.</text>
</comment>
<accession>A0A413TXP5</accession>
<dbReference type="InterPro" id="IPR020449">
    <property type="entry name" value="Tscrpt_reg_AraC-type_HTH"/>
</dbReference>
<dbReference type="GO" id="GO:0043565">
    <property type="term" value="F:sequence-specific DNA binding"/>
    <property type="evidence" value="ECO:0007669"/>
    <property type="project" value="InterPro"/>
</dbReference>
<dbReference type="Gene3D" id="1.10.10.60">
    <property type="entry name" value="Homeodomain-like"/>
    <property type="match status" value="2"/>
</dbReference>
<dbReference type="PROSITE" id="PS01124">
    <property type="entry name" value="HTH_ARAC_FAMILY_2"/>
    <property type="match status" value="1"/>
</dbReference>
<dbReference type="InterPro" id="IPR009057">
    <property type="entry name" value="Homeodomain-like_sf"/>
</dbReference>
<evidence type="ECO:0000256" key="3">
    <source>
        <dbReference type="ARBA" id="ARBA00023163"/>
    </source>
</evidence>
<proteinExistence type="predicted"/>
<dbReference type="EMBL" id="QSFX01000009">
    <property type="protein sequence ID" value="RHA89717.1"/>
    <property type="molecule type" value="Genomic_DNA"/>
</dbReference>
<dbReference type="InterPro" id="IPR018062">
    <property type="entry name" value="HTH_AraC-typ_CS"/>
</dbReference>
<dbReference type="PANTHER" id="PTHR43280">
    <property type="entry name" value="ARAC-FAMILY TRANSCRIPTIONAL REGULATOR"/>
    <property type="match status" value="1"/>
</dbReference>
<evidence type="ECO:0000313" key="6">
    <source>
        <dbReference type="Proteomes" id="UP000283492"/>
    </source>
</evidence>
<name>A0A413TXP5_9FIRM</name>
<reference evidence="5 6" key="1">
    <citation type="submission" date="2018-08" db="EMBL/GenBank/DDBJ databases">
        <title>A genome reference for cultivated species of the human gut microbiota.</title>
        <authorList>
            <person name="Zou Y."/>
            <person name="Xue W."/>
            <person name="Luo G."/>
        </authorList>
    </citation>
    <scope>NUCLEOTIDE SEQUENCE [LARGE SCALE GENOMIC DNA]</scope>
    <source>
        <strain evidence="5 6">AM42-1AC</strain>
    </source>
</reference>
<keyword evidence="2" id="KW-0238">DNA-binding</keyword>
<dbReference type="GO" id="GO:0003700">
    <property type="term" value="F:DNA-binding transcription factor activity"/>
    <property type="evidence" value="ECO:0007669"/>
    <property type="project" value="InterPro"/>
</dbReference>
<dbReference type="AlphaFoldDB" id="A0A413TXP5"/>